<organism evidence="1 2">
    <name type="scientific">Chromobacterium violaceum</name>
    <dbReference type="NCBI Taxonomy" id="536"/>
    <lineage>
        <taxon>Bacteria</taxon>
        <taxon>Pseudomonadati</taxon>
        <taxon>Pseudomonadota</taxon>
        <taxon>Betaproteobacteria</taxon>
        <taxon>Neisseriales</taxon>
        <taxon>Chromobacteriaceae</taxon>
        <taxon>Chromobacterium</taxon>
    </lineage>
</organism>
<evidence type="ECO:0000313" key="2">
    <source>
        <dbReference type="Proteomes" id="UP000275777"/>
    </source>
</evidence>
<name>A0A3S4JWF5_CHRVL</name>
<protein>
    <submittedName>
        <fullName evidence="1">Uncharacterized protein</fullName>
    </submittedName>
</protein>
<dbReference type="Proteomes" id="UP000275777">
    <property type="component" value="Chromosome"/>
</dbReference>
<proteinExistence type="predicted"/>
<reference evidence="1 2" key="1">
    <citation type="submission" date="2018-12" db="EMBL/GenBank/DDBJ databases">
        <authorList>
            <consortium name="Pathogen Informatics"/>
        </authorList>
    </citation>
    <scope>NUCLEOTIDE SEQUENCE [LARGE SCALE GENOMIC DNA]</scope>
    <source>
        <strain evidence="1 2">NCTC9695</strain>
    </source>
</reference>
<dbReference type="EMBL" id="LR134182">
    <property type="protein sequence ID" value="VEB42312.1"/>
    <property type="molecule type" value="Genomic_DNA"/>
</dbReference>
<evidence type="ECO:0000313" key="1">
    <source>
        <dbReference type="EMBL" id="VEB42312.1"/>
    </source>
</evidence>
<dbReference type="AlphaFoldDB" id="A0A3S4JWF5"/>
<gene>
    <name evidence="1" type="ORF">NCTC9695_02760</name>
</gene>
<sequence>MELKPKRFLVLDDQLVLRKLISRQASFFTRFAVEIDEFSDPARHCAASPKAVITW</sequence>
<accession>A0A3S4JWF5</accession>